<evidence type="ECO:0000313" key="2">
    <source>
        <dbReference type="EMBL" id="GAG24974.1"/>
    </source>
</evidence>
<reference evidence="2" key="1">
    <citation type="journal article" date="2014" name="Front. Microbiol.">
        <title>High frequency of phylogenetically diverse reductive dehalogenase-homologous genes in deep subseafloor sedimentary metagenomes.</title>
        <authorList>
            <person name="Kawai M."/>
            <person name="Futagami T."/>
            <person name="Toyoda A."/>
            <person name="Takaki Y."/>
            <person name="Nishi S."/>
            <person name="Hori S."/>
            <person name="Arai W."/>
            <person name="Tsubouchi T."/>
            <person name="Morono Y."/>
            <person name="Uchiyama I."/>
            <person name="Ito T."/>
            <person name="Fujiyama A."/>
            <person name="Inagaki F."/>
            <person name="Takami H."/>
        </authorList>
    </citation>
    <scope>NUCLEOTIDE SEQUENCE</scope>
    <source>
        <strain evidence="2">Expedition CK06-06</strain>
    </source>
</reference>
<sequence length="61" mass="7445">MNNIKELKDKHKKELDMYSENIREHIEEYGAKPCDYLLHRQRMESYHRGAWNALNALDREI</sequence>
<dbReference type="AlphaFoldDB" id="X0W2H6"/>
<accession>X0W2H6</accession>
<gene>
    <name evidence="2" type="ORF">S01H1_57233</name>
</gene>
<proteinExistence type="predicted"/>
<comment type="caution">
    <text evidence="2">The sequence shown here is derived from an EMBL/GenBank/DDBJ whole genome shotgun (WGS) entry which is preliminary data.</text>
</comment>
<organism evidence="2">
    <name type="scientific">marine sediment metagenome</name>
    <dbReference type="NCBI Taxonomy" id="412755"/>
    <lineage>
        <taxon>unclassified sequences</taxon>
        <taxon>metagenomes</taxon>
        <taxon>ecological metagenomes</taxon>
    </lineage>
</organism>
<keyword evidence="1" id="KW-0175">Coiled coil</keyword>
<protein>
    <submittedName>
        <fullName evidence="2">Uncharacterized protein</fullName>
    </submittedName>
</protein>
<evidence type="ECO:0000256" key="1">
    <source>
        <dbReference type="SAM" id="Coils"/>
    </source>
</evidence>
<dbReference type="EMBL" id="BARS01037321">
    <property type="protein sequence ID" value="GAG24974.1"/>
    <property type="molecule type" value="Genomic_DNA"/>
</dbReference>
<name>X0W2H6_9ZZZZ</name>
<feature type="coiled-coil region" evidence="1">
    <location>
        <begin position="1"/>
        <end position="28"/>
    </location>
</feature>